<comment type="caution">
    <text evidence="7">The sequence shown here is derived from an EMBL/GenBank/DDBJ whole genome shotgun (WGS) entry which is preliminary data.</text>
</comment>
<organism evidence="7 8">
    <name type="scientific">Artemia franciscana</name>
    <name type="common">Brine shrimp</name>
    <name type="synonym">Artemia sanfranciscana</name>
    <dbReference type="NCBI Taxonomy" id="6661"/>
    <lineage>
        <taxon>Eukaryota</taxon>
        <taxon>Metazoa</taxon>
        <taxon>Ecdysozoa</taxon>
        <taxon>Arthropoda</taxon>
        <taxon>Crustacea</taxon>
        <taxon>Branchiopoda</taxon>
        <taxon>Anostraca</taxon>
        <taxon>Artemiidae</taxon>
        <taxon>Artemia</taxon>
    </lineage>
</organism>
<dbReference type="InterPro" id="IPR004087">
    <property type="entry name" value="KH_dom"/>
</dbReference>
<evidence type="ECO:0000256" key="5">
    <source>
        <dbReference type="PROSITE-ProRule" id="PRU00117"/>
    </source>
</evidence>
<name>A0AA88HLU9_ARTSF</name>
<dbReference type="Proteomes" id="UP001187531">
    <property type="component" value="Unassembled WGS sequence"/>
</dbReference>
<feature type="non-terminal residue" evidence="7">
    <location>
        <position position="608"/>
    </location>
</feature>
<evidence type="ECO:0000313" key="8">
    <source>
        <dbReference type="Proteomes" id="UP001187531"/>
    </source>
</evidence>
<dbReference type="EMBL" id="JAVRJZ010000019">
    <property type="protein sequence ID" value="KAK2707242.1"/>
    <property type="molecule type" value="Genomic_DNA"/>
</dbReference>
<keyword evidence="4" id="KW-0539">Nucleus</keyword>
<dbReference type="PROSITE" id="PS50084">
    <property type="entry name" value="KH_TYPE_1"/>
    <property type="match status" value="2"/>
</dbReference>
<dbReference type="SMART" id="SM00322">
    <property type="entry name" value="KH"/>
    <property type="match status" value="2"/>
</dbReference>
<keyword evidence="8" id="KW-1185">Reference proteome</keyword>
<dbReference type="PANTHER" id="PTHR23188">
    <property type="entry name" value="RNA POLYMERASE II-ASSOCIATED FACTOR 1 HOMOLOG"/>
    <property type="match status" value="1"/>
</dbReference>
<dbReference type="GO" id="GO:0003723">
    <property type="term" value="F:RNA binding"/>
    <property type="evidence" value="ECO:0007669"/>
    <property type="project" value="UniProtKB-UniRule"/>
</dbReference>
<dbReference type="InterPro" id="IPR007133">
    <property type="entry name" value="RNA_pol_II-assoc_Paf1"/>
</dbReference>
<evidence type="ECO:0000256" key="4">
    <source>
        <dbReference type="ARBA" id="ARBA00023242"/>
    </source>
</evidence>
<evidence type="ECO:0000313" key="7">
    <source>
        <dbReference type="EMBL" id="KAK2707242.1"/>
    </source>
</evidence>
<accession>A0AA88HLU9</accession>
<proteinExistence type="inferred from homology"/>
<dbReference type="Pfam" id="PF00013">
    <property type="entry name" value="KH_1"/>
    <property type="match status" value="2"/>
</dbReference>
<feature type="domain" description="K Homology" evidence="6">
    <location>
        <begin position="44"/>
        <end position="118"/>
    </location>
</feature>
<feature type="domain" description="K Homology" evidence="6">
    <location>
        <begin position="135"/>
        <end position="208"/>
    </location>
</feature>
<dbReference type="GO" id="GO:0016593">
    <property type="term" value="C:Cdc73/Paf1 complex"/>
    <property type="evidence" value="ECO:0007669"/>
    <property type="project" value="InterPro"/>
</dbReference>
<dbReference type="GO" id="GO:0000993">
    <property type="term" value="F:RNA polymerase II complex binding"/>
    <property type="evidence" value="ECO:0007669"/>
    <property type="project" value="TreeGrafter"/>
</dbReference>
<dbReference type="InterPro" id="IPR036612">
    <property type="entry name" value="KH_dom_type_1_sf"/>
</dbReference>
<evidence type="ECO:0000256" key="3">
    <source>
        <dbReference type="ARBA" id="ARBA00020462"/>
    </source>
</evidence>
<evidence type="ECO:0000256" key="2">
    <source>
        <dbReference type="ARBA" id="ARBA00007560"/>
    </source>
</evidence>
<dbReference type="GO" id="GO:0003682">
    <property type="term" value="F:chromatin binding"/>
    <property type="evidence" value="ECO:0007669"/>
    <property type="project" value="TreeGrafter"/>
</dbReference>
<dbReference type="PANTHER" id="PTHR23188:SF12">
    <property type="entry name" value="RNA POLYMERASE II-ASSOCIATED FACTOR 1 HOMOLOG"/>
    <property type="match status" value="1"/>
</dbReference>
<protein>
    <recommendedName>
        <fullName evidence="3">RNA polymerase II-associated factor 1 homolog</fullName>
    </recommendedName>
</protein>
<sequence length="608" mass="67613">MWYLFKCPSLVKEGMVSLDPFIYWLNDVIIGTLLATAIEDVILCIVFAKILIPSPVAGFVIGKGGETIEKLQKELGIRIRLSKSTDVYPGTNDRVCIMKGTVERLTEFIRSYYMDKVVFLESRENKQLRMDQQFHRYELKMIVPVETVGRLIGNAGATVKELIKTTKAFIQVSQRPPPNIHLPERVMKIAGDYEPIVAAVKEVFTKFKDDANHADYTFVSYANAEYVPNAYPAGPAVAQGNAQGGEEAGPDPYGMAGGQMGAKMAPTQGYGASASMLGGDGDGVERLMIAHDQTPVEPEALRSYMARFSQQLQTLGCPAHSIQEIAYAVETLSKYHLLSVTGGKKSSPSWTAPGQSIGYSSIYGTPKTPGISSLMGQKPPGSKWTDIVCRVKYSNNLPDIPFDLKFISYPFASNRFIKYKQTSLERSYKYDVLAEHDLGVAIDLVTNNPNIVTDTNAKLDPADERLFEEDSIHTPQDSKRSAQHRKTVSWLRRTEYISTEATRFQPTTAIEKAEAKVGYNVKKSLKEDLLYSDKESQIKAIEKTFEDAKVPIERHHNKAGVYPVEILPALPDYELWKYPCAQVIFDADPAPANMSASHQMEEMSQAMI</sequence>
<dbReference type="SUPFAM" id="SSF54791">
    <property type="entry name" value="Eukaryotic type KH-domain (KH-domain type I)"/>
    <property type="match status" value="2"/>
</dbReference>
<dbReference type="Pfam" id="PF03985">
    <property type="entry name" value="Paf1"/>
    <property type="match status" value="1"/>
</dbReference>
<dbReference type="GO" id="GO:0006368">
    <property type="term" value="P:transcription elongation by RNA polymerase II"/>
    <property type="evidence" value="ECO:0007669"/>
    <property type="project" value="InterPro"/>
</dbReference>
<evidence type="ECO:0000259" key="6">
    <source>
        <dbReference type="SMART" id="SM00322"/>
    </source>
</evidence>
<reference evidence="7" key="1">
    <citation type="submission" date="2023-07" db="EMBL/GenBank/DDBJ databases">
        <title>Chromosome-level genome assembly of Artemia franciscana.</title>
        <authorList>
            <person name="Jo E."/>
        </authorList>
    </citation>
    <scope>NUCLEOTIDE SEQUENCE</scope>
    <source>
        <tissue evidence="7">Whole body</tissue>
    </source>
</reference>
<dbReference type="GO" id="GO:0010468">
    <property type="term" value="P:regulation of gene expression"/>
    <property type="evidence" value="ECO:0007669"/>
    <property type="project" value="UniProtKB-ARBA"/>
</dbReference>
<comment type="subcellular location">
    <subcellularLocation>
        <location evidence="1">Nucleus</location>
    </subcellularLocation>
</comment>
<gene>
    <name evidence="7" type="ORF">QYM36_015057</name>
</gene>
<dbReference type="Gene3D" id="3.30.1370.10">
    <property type="entry name" value="K Homology domain, type 1"/>
    <property type="match status" value="2"/>
</dbReference>
<keyword evidence="5" id="KW-0694">RNA-binding</keyword>
<dbReference type="AlphaFoldDB" id="A0AA88HLU9"/>
<evidence type="ECO:0000256" key="1">
    <source>
        <dbReference type="ARBA" id="ARBA00004123"/>
    </source>
</evidence>
<dbReference type="InterPro" id="IPR004088">
    <property type="entry name" value="KH_dom_type_1"/>
</dbReference>
<comment type="similarity">
    <text evidence="2">Belongs to the PAF1 family.</text>
</comment>